<evidence type="ECO:0000313" key="5">
    <source>
        <dbReference type="EMBL" id="NMP23863.1"/>
    </source>
</evidence>
<dbReference type="AlphaFoldDB" id="A0A7Y0L6D3"/>
<keyword evidence="6" id="KW-1185">Reference proteome</keyword>
<evidence type="ECO:0000259" key="4">
    <source>
        <dbReference type="PROSITE" id="PS51387"/>
    </source>
</evidence>
<dbReference type="InterPro" id="IPR036318">
    <property type="entry name" value="FAD-bd_PCMH-like_sf"/>
</dbReference>
<dbReference type="SUPFAM" id="SSF55103">
    <property type="entry name" value="FAD-linked oxidases, C-terminal domain"/>
    <property type="match status" value="1"/>
</dbReference>
<dbReference type="GO" id="GO:0016491">
    <property type="term" value="F:oxidoreductase activity"/>
    <property type="evidence" value="ECO:0007669"/>
    <property type="project" value="UniProtKB-KW"/>
</dbReference>
<protein>
    <submittedName>
        <fullName evidence="5">FAD-binding oxidoreductase</fullName>
    </submittedName>
</protein>
<sequence length="343" mass="37413">MSAAWEQGIVDAFLAAAETQEKIRIRARGRRMLEASTPVRILDLVPDENALLDVHPEDLVVTADARLTIGQLNEVLAKHGQWVPFVAADGHDDSVGGAVSAGLDTIYRGYGAFHERVLGLTVLTPGFGAIEVGAKVVKNVAGYNLPRLFVGTRGQLGIIAQVTLKVSPLPAAQRQWVSEGTLEEMTLFAESGLHEAHPWASIRLIRLQDGKPVRATLEWHGIKQTVVHLESRIGPSQTVEFLPVTPPDGASALVALAGGVPRRMMLDLFSRWQGGPLALEWQSGSFFGHLPSERAWEMMIWVREQRGGIRLLSGPSWEAPRPPALIDAWRRLKAAYDPHGVLG</sequence>
<comment type="caution">
    <text evidence="5">The sequence shown here is derived from an EMBL/GenBank/DDBJ whole genome shotgun (WGS) entry which is preliminary data.</text>
</comment>
<keyword evidence="2" id="KW-0274">FAD</keyword>
<dbReference type="SUPFAM" id="SSF56176">
    <property type="entry name" value="FAD-binding/transporter-associated domain-like"/>
    <property type="match status" value="1"/>
</dbReference>
<proteinExistence type="predicted"/>
<dbReference type="GO" id="GO:0071949">
    <property type="term" value="F:FAD binding"/>
    <property type="evidence" value="ECO:0007669"/>
    <property type="project" value="InterPro"/>
</dbReference>
<dbReference type="EMBL" id="JABBVZ010000070">
    <property type="protein sequence ID" value="NMP23863.1"/>
    <property type="molecule type" value="Genomic_DNA"/>
</dbReference>
<accession>A0A7Y0L6D3</accession>
<dbReference type="InterPro" id="IPR016169">
    <property type="entry name" value="FAD-bd_PCMH_sub2"/>
</dbReference>
<dbReference type="PROSITE" id="PS51387">
    <property type="entry name" value="FAD_PCMH"/>
    <property type="match status" value="1"/>
</dbReference>
<organism evidence="5 6">
    <name type="scientific">Sulfobacillus harzensis</name>
    <dbReference type="NCBI Taxonomy" id="2729629"/>
    <lineage>
        <taxon>Bacteria</taxon>
        <taxon>Bacillati</taxon>
        <taxon>Bacillota</taxon>
        <taxon>Clostridia</taxon>
        <taxon>Eubacteriales</taxon>
        <taxon>Clostridiales Family XVII. Incertae Sedis</taxon>
        <taxon>Sulfobacillus</taxon>
    </lineage>
</organism>
<evidence type="ECO:0000256" key="1">
    <source>
        <dbReference type="ARBA" id="ARBA00022630"/>
    </source>
</evidence>
<dbReference type="InterPro" id="IPR016166">
    <property type="entry name" value="FAD-bd_PCMH"/>
</dbReference>
<feature type="domain" description="FAD-binding PCMH-type" evidence="4">
    <location>
        <begin position="1"/>
        <end position="169"/>
    </location>
</feature>
<keyword evidence="1" id="KW-0285">Flavoprotein</keyword>
<evidence type="ECO:0000256" key="2">
    <source>
        <dbReference type="ARBA" id="ARBA00022827"/>
    </source>
</evidence>
<dbReference type="PANTHER" id="PTHR11748:SF103">
    <property type="entry name" value="GLYCOLATE OXIDASE SUBUNIT GLCE"/>
    <property type="match status" value="1"/>
</dbReference>
<name>A0A7Y0L6D3_9FIRM</name>
<dbReference type="InterPro" id="IPR016164">
    <property type="entry name" value="FAD-linked_Oxase-like_C"/>
</dbReference>
<keyword evidence="3" id="KW-0560">Oxidoreductase</keyword>
<dbReference type="RefSeq" id="WP_169101497.1">
    <property type="nucleotide sequence ID" value="NZ_JABBVZ010000070.1"/>
</dbReference>
<gene>
    <name evidence="5" type="ORF">HIJ39_16125</name>
</gene>
<evidence type="ECO:0000256" key="3">
    <source>
        <dbReference type="ARBA" id="ARBA00023002"/>
    </source>
</evidence>
<dbReference type="Pfam" id="PF01565">
    <property type="entry name" value="FAD_binding_4"/>
    <property type="match status" value="1"/>
</dbReference>
<dbReference type="Proteomes" id="UP000533476">
    <property type="component" value="Unassembled WGS sequence"/>
</dbReference>
<dbReference type="PANTHER" id="PTHR11748">
    <property type="entry name" value="D-LACTATE DEHYDROGENASE"/>
    <property type="match status" value="1"/>
</dbReference>
<reference evidence="5 6" key="1">
    <citation type="submission" date="2020-04" db="EMBL/GenBank/DDBJ databases">
        <authorList>
            <person name="Zhang R."/>
            <person name="Schippers A."/>
        </authorList>
    </citation>
    <scope>NUCLEOTIDE SEQUENCE [LARGE SCALE GENOMIC DNA]</scope>
    <source>
        <strain evidence="5 6">DSM 109850</strain>
    </source>
</reference>
<dbReference type="Gene3D" id="3.30.465.10">
    <property type="match status" value="1"/>
</dbReference>
<dbReference type="InterPro" id="IPR006094">
    <property type="entry name" value="Oxid_FAD_bind_N"/>
</dbReference>
<evidence type="ECO:0000313" key="6">
    <source>
        <dbReference type="Proteomes" id="UP000533476"/>
    </source>
</evidence>